<dbReference type="EMBL" id="UINC01018010">
    <property type="protein sequence ID" value="SVA75246.1"/>
    <property type="molecule type" value="Genomic_DNA"/>
</dbReference>
<accession>A0A381YDR8</accession>
<organism evidence="1">
    <name type="scientific">marine metagenome</name>
    <dbReference type="NCBI Taxonomy" id="408172"/>
    <lineage>
        <taxon>unclassified sequences</taxon>
        <taxon>metagenomes</taxon>
        <taxon>ecological metagenomes</taxon>
    </lineage>
</organism>
<proteinExistence type="predicted"/>
<gene>
    <name evidence="1" type="ORF">METZ01_LOCUS128100</name>
</gene>
<name>A0A381YDR8_9ZZZZ</name>
<evidence type="ECO:0000313" key="1">
    <source>
        <dbReference type="EMBL" id="SVA75246.1"/>
    </source>
</evidence>
<protein>
    <submittedName>
        <fullName evidence="1">Uncharacterized protein</fullName>
    </submittedName>
</protein>
<sequence>MPVVEPMGSPITTHRVPIFIRSSAMKESVKQWLTASREKIKSTPLEGIDLDQLETLLAEPKQVTLYLTARSTNMRSGIVAWALFDPSKAYEPELMSDEPPYKSVLDAVGHGWHVAQYPIINLYQYKDLDNDYVGFDFILEKWI</sequence>
<dbReference type="AlphaFoldDB" id="A0A381YDR8"/>
<reference evidence="1" key="1">
    <citation type="submission" date="2018-05" db="EMBL/GenBank/DDBJ databases">
        <authorList>
            <person name="Lanie J.A."/>
            <person name="Ng W.-L."/>
            <person name="Kazmierczak K.M."/>
            <person name="Andrzejewski T.M."/>
            <person name="Davidsen T.M."/>
            <person name="Wayne K.J."/>
            <person name="Tettelin H."/>
            <person name="Glass J.I."/>
            <person name="Rusch D."/>
            <person name="Podicherti R."/>
            <person name="Tsui H.-C.T."/>
            <person name="Winkler M.E."/>
        </authorList>
    </citation>
    <scope>NUCLEOTIDE SEQUENCE</scope>
</reference>